<evidence type="ECO:0008006" key="3">
    <source>
        <dbReference type="Google" id="ProtNLM"/>
    </source>
</evidence>
<dbReference type="EMBL" id="FNZQ01000001">
    <property type="protein sequence ID" value="SEK34985.1"/>
    <property type="molecule type" value="Genomic_DNA"/>
</dbReference>
<keyword evidence="2" id="KW-1185">Reference proteome</keyword>
<accession>A0A1H7GGS4</accession>
<evidence type="ECO:0000313" key="1">
    <source>
        <dbReference type="EMBL" id="SEK34985.1"/>
    </source>
</evidence>
<dbReference type="Proteomes" id="UP000199283">
    <property type="component" value="Unassembled WGS sequence"/>
</dbReference>
<dbReference type="Pfam" id="PF10983">
    <property type="entry name" value="DUF2793"/>
    <property type="match status" value="1"/>
</dbReference>
<evidence type="ECO:0000313" key="2">
    <source>
        <dbReference type="Proteomes" id="UP000199283"/>
    </source>
</evidence>
<dbReference type="InterPro" id="IPR021251">
    <property type="entry name" value="DUF2793"/>
</dbReference>
<proteinExistence type="predicted"/>
<dbReference type="STRING" id="188906.SAMN04488526_0354"/>
<protein>
    <recommendedName>
        <fullName evidence="3">DUF2793 domain-containing protein</fullName>
    </recommendedName>
</protein>
<sequence>MSENTTILSLPLIQGGQAQKHITHNEAIRRLDTLVQPVVADVVRTAPPTTPNEGDRHIVAIGATGDWAGQDGSIAVRQGDAWAFISPRQGWRVHVIALGADIVFDGTTWGTPEIGLLGINAAADTTNRLAVASDATLLTHDAAGDHQLKINKATTGDSGSLLFQTGYSGRAEMGCAGEDGFSIKVSADGTTFANAMTVDPASGRVAFPSGAAVPTRAQIGGRWYCYSDLRWVTYSASYGVNSGNHDQDGGTGTEPDVNWSHLGLRVEAGTRITRLIGSLRPSSPQITGYDMRLTFQYGDWSTGWSDDAGTTRTVLFSADNQPLQDGWSKLDERFANTAIPQDGHVLLYLKPRGILSATQYIYTSLQLDMIPPA</sequence>
<name>A0A1H7GGS4_9RHOB</name>
<dbReference type="AlphaFoldDB" id="A0A1H7GGS4"/>
<organism evidence="1 2">
    <name type="scientific">Jannaschia helgolandensis</name>
    <dbReference type="NCBI Taxonomy" id="188906"/>
    <lineage>
        <taxon>Bacteria</taxon>
        <taxon>Pseudomonadati</taxon>
        <taxon>Pseudomonadota</taxon>
        <taxon>Alphaproteobacteria</taxon>
        <taxon>Rhodobacterales</taxon>
        <taxon>Roseobacteraceae</taxon>
        <taxon>Jannaschia</taxon>
    </lineage>
</organism>
<reference evidence="1 2" key="1">
    <citation type="submission" date="2016-10" db="EMBL/GenBank/DDBJ databases">
        <authorList>
            <person name="de Groot N.N."/>
        </authorList>
    </citation>
    <scope>NUCLEOTIDE SEQUENCE [LARGE SCALE GENOMIC DNA]</scope>
    <source>
        <strain evidence="1 2">DSM 14858</strain>
    </source>
</reference>
<gene>
    <name evidence="1" type="ORF">SAMN04488526_0354</name>
</gene>
<dbReference type="OrthoDB" id="564699at2"/>
<dbReference type="RefSeq" id="WP_092759202.1">
    <property type="nucleotide sequence ID" value="NZ_FNZQ01000001.1"/>
</dbReference>